<accession>A0A7G2C1S4</accession>
<keyword evidence="2" id="KW-1185">Reference proteome</keyword>
<evidence type="ECO:0000313" key="2">
    <source>
        <dbReference type="Proteomes" id="UP000515908"/>
    </source>
</evidence>
<dbReference type="VEuPathDB" id="TriTrypDB:ADEAN_000010900"/>
<name>A0A7G2C1S4_9TRYP</name>
<dbReference type="EMBL" id="LR877145">
    <property type="protein sequence ID" value="CAD2212697.1"/>
    <property type="molecule type" value="Genomic_DNA"/>
</dbReference>
<dbReference type="AlphaFoldDB" id="A0A7G2C1S4"/>
<evidence type="ECO:0000313" key="1">
    <source>
        <dbReference type="EMBL" id="CAD2212697.1"/>
    </source>
</evidence>
<dbReference type="SUPFAM" id="SSF52540">
    <property type="entry name" value="P-loop containing nucleoside triphosphate hydrolases"/>
    <property type="match status" value="1"/>
</dbReference>
<proteinExistence type="predicted"/>
<protein>
    <submittedName>
        <fullName evidence="1">Uncharacterized protein</fullName>
    </submittedName>
</protein>
<organism evidence="1 2">
    <name type="scientific">Angomonas deanei</name>
    <dbReference type="NCBI Taxonomy" id="59799"/>
    <lineage>
        <taxon>Eukaryota</taxon>
        <taxon>Discoba</taxon>
        <taxon>Euglenozoa</taxon>
        <taxon>Kinetoplastea</taxon>
        <taxon>Metakinetoplastina</taxon>
        <taxon>Trypanosomatida</taxon>
        <taxon>Trypanosomatidae</taxon>
        <taxon>Strigomonadinae</taxon>
        <taxon>Angomonas</taxon>
    </lineage>
</organism>
<dbReference type="OrthoDB" id="10041966at2759"/>
<reference evidence="1 2" key="1">
    <citation type="submission" date="2020-08" db="EMBL/GenBank/DDBJ databases">
        <authorList>
            <person name="Newling K."/>
            <person name="Davey J."/>
            <person name="Forrester S."/>
        </authorList>
    </citation>
    <scope>NUCLEOTIDE SEQUENCE [LARGE SCALE GENOMIC DNA]</scope>
    <source>
        <strain evidence="2">Crithidia deanei Carvalho (ATCC PRA-265)</strain>
    </source>
</reference>
<dbReference type="InterPro" id="IPR027417">
    <property type="entry name" value="P-loop_NTPase"/>
</dbReference>
<gene>
    <name evidence="1" type="ORF">ADEAN_000010900</name>
</gene>
<dbReference type="Proteomes" id="UP000515908">
    <property type="component" value="Chromosome 01"/>
</dbReference>
<dbReference type="PANTHER" id="PTHR10285">
    <property type="entry name" value="URIDINE KINASE"/>
    <property type="match status" value="1"/>
</dbReference>
<dbReference type="Gene3D" id="3.40.50.300">
    <property type="entry name" value="P-loop containing nucleotide triphosphate hydrolases"/>
    <property type="match status" value="1"/>
</dbReference>
<sequence length="426" mass="48036">MANPMIHLPMAVDPFSLSTLLTKTKGKRGFKDHLNLEMTEVGIRFVALSGCSASGKSTLAHRLNQKLNAHVVLNPISTDLFFIGEKCTELGTYEDPRCIDWGGFLEALQLVEKALLLFFQDPSATDWYKGLPVRLHGLIPGNVTACDGCGSDDSLQAHLEADASILAHEGDGAQSDPSATAAAPATYFVVCEGISVLYDLACCRYFSHVVFVECDAETACLRRFSRVPRRKRKETDTTNRYKQRIGALWESRQEERRQDLLAAGEGTVNTTLLAPNLYYPPTLSTNDTLALADSQGEVAPPWWDPSSSNPNALFLRFWELLHTAWQQDETALEWCAWKEEDREYVRAALATGEELDPVVWWRYGEFRYWYYFEVLYFHYLYHPVQDNNATTVGEQRNNFVFTVSNGRENMSVEEDLSSIALQIQST</sequence>